<dbReference type="GO" id="GO:0005525">
    <property type="term" value="F:GTP binding"/>
    <property type="evidence" value="ECO:0007669"/>
    <property type="project" value="UniProtKB-UniRule"/>
</dbReference>
<keyword evidence="3 10" id="KW-0132">Cell division</keyword>
<accession>A0AAJ6BHU8</accession>
<dbReference type="EMBL" id="CP119311">
    <property type="protein sequence ID" value="WEK37608.1"/>
    <property type="molecule type" value="Genomic_DNA"/>
</dbReference>
<comment type="cofactor">
    <cofactor evidence="1">
        <name>Mg(2+)</name>
        <dbReference type="ChEBI" id="CHEBI:18420"/>
    </cofactor>
</comment>
<keyword evidence="6" id="KW-0460">Magnesium</keyword>
<gene>
    <name evidence="12" type="primary">yihA</name>
    <name evidence="10" type="synonym">engB</name>
    <name evidence="12" type="ORF">P0Y53_08845</name>
</gene>
<evidence type="ECO:0000256" key="8">
    <source>
        <dbReference type="ARBA" id="ARBA00023210"/>
    </source>
</evidence>
<dbReference type="InterPro" id="IPR006073">
    <property type="entry name" value="GTP-bd"/>
</dbReference>
<sequence length="217" mass="24552">MTIKSATYVISSPEHAKAPAPDRPEYAFIGRSNVGKSSLINMLCDNQKLAKTSGTPGKTQLINHFALESLPAPKPGAKARPSQQSWYIVDLPGYGFAKVSQNQRKQWEKMIEHYLRERRNLAMVFILIDSRHSPQQIDLDFVNQLGAWDVPFSLVFTKADKETQREVAKNVKAFLDAMRKTWQFLPRHFVTSAIKKMGKDNILGLIEEMNSEYAAGK</sequence>
<dbReference type="SUPFAM" id="SSF52540">
    <property type="entry name" value="P-loop containing nucleoside triphosphate hydrolases"/>
    <property type="match status" value="1"/>
</dbReference>
<evidence type="ECO:0000256" key="9">
    <source>
        <dbReference type="ARBA" id="ARBA00023306"/>
    </source>
</evidence>
<dbReference type="Proteomes" id="UP001220610">
    <property type="component" value="Chromosome"/>
</dbReference>
<dbReference type="InterPro" id="IPR019987">
    <property type="entry name" value="GTP-bd_ribosome_bio_YsxC"/>
</dbReference>
<keyword evidence="7 10" id="KW-0342">GTP-binding</keyword>
<evidence type="ECO:0000256" key="3">
    <source>
        <dbReference type="ARBA" id="ARBA00022618"/>
    </source>
</evidence>
<evidence type="ECO:0000256" key="2">
    <source>
        <dbReference type="ARBA" id="ARBA00009638"/>
    </source>
</evidence>
<dbReference type="PROSITE" id="PS51706">
    <property type="entry name" value="G_ENGB"/>
    <property type="match status" value="1"/>
</dbReference>
<evidence type="ECO:0000256" key="5">
    <source>
        <dbReference type="ARBA" id="ARBA00022741"/>
    </source>
</evidence>
<evidence type="ECO:0000256" key="1">
    <source>
        <dbReference type="ARBA" id="ARBA00001946"/>
    </source>
</evidence>
<dbReference type="InterPro" id="IPR030393">
    <property type="entry name" value="G_ENGB_dom"/>
</dbReference>
<comment type="function">
    <text evidence="10">Necessary for normal cell division and for the maintenance of normal septation.</text>
</comment>
<dbReference type="HAMAP" id="MF_00321">
    <property type="entry name" value="GTPase_EngB"/>
    <property type="match status" value="1"/>
</dbReference>
<evidence type="ECO:0000256" key="10">
    <source>
        <dbReference type="HAMAP-Rule" id="MF_00321"/>
    </source>
</evidence>
<dbReference type="AlphaFoldDB" id="A0AAJ6BHU8"/>
<reference evidence="12" key="1">
    <citation type="submission" date="2023-03" db="EMBL/GenBank/DDBJ databases">
        <title>Andean soil-derived lignocellulolytic bacterial consortium as a source of novel taxa and putative plastic-active enzymes.</title>
        <authorList>
            <person name="Diaz-Garcia L."/>
            <person name="Chuvochina M."/>
            <person name="Feuerriegel G."/>
            <person name="Bunk B."/>
            <person name="Sproer C."/>
            <person name="Streit W.R."/>
            <person name="Rodriguez L.M."/>
            <person name="Overmann J."/>
            <person name="Jimenez D.J."/>
        </authorList>
    </citation>
    <scope>NUCLEOTIDE SEQUENCE</scope>
    <source>
        <strain evidence="12">MAG 7</strain>
    </source>
</reference>
<dbReference type="PANTHER" id="PTHR11649:SF13">
    <property type="entry name" value="ENGB-TYPE G DOMAIN-CONTAINING PROTEIN"/>
    <property type="match status" value="1"/>
</dbReference>
<keyword evidence="4" id="KW-0479">Metal-binding</keyword>
<dbReference type="NCBIfam" id="TIGR03598">
    <property type="entry name" value="GTPase_YsxC"/>
    <property type="match status" value="1"/>
</dbReference>
<dbReference type="GO" id="GO:0046872">
    <property type="term" value="F:metal ion binding"/>
    <property type="evidence" value="ECO:0007669"/>
    <property type="project" value="UniProtKB-KW"/>
</dbReference>
<keyword evidence="9 10" id="KW-0131">Cell cycle</keyword>
<dbReference type="PANTHER" id="PTHR11649">
    <property type="entry name" value="MSS1/TRME-RELATED GTP-BINDING PROTEIN"/>
    <property type="match status" value="1"/>
</dbReference>
<keyword evidence="5 10" id="KW-0547">Nucleotide-binding</keyword>
<dbReference type="InterPro" id="IPR027417">
    <property type="entry name" value="P-loop_NTPase"/>
</dbReference>
<comment type="similarity">
    <text evidence="2 10">Belongs to the TRAFAC class TrmE-Era-EngA-EngB-Septin-like GTPase superfamily. EngB GTPase family.</text>
</comment>
<dbReference type="GO" id="GO:0000917">
    <property type="term" value="P:division septum assembly"/>
    <property type="evidence" value="ECO:0007669"/>
    <property type="project" value="UniProtKB-KW"/>
</dbReference>
<evidence type="ECO:0000256" key="7">
    <source>
        <dbReference type="ARBA" id="ARBA00023134"/>
    </source>
</evidence>
<organism evidence="12 13">
    <name type="scientific">Candidatus Pseudobacter hemicellulosilyticus</name>
    <dbReference type="NCBI Taxonomy" id="3121375"/>
    <lineage>
        <taxon>Bacteria</taxon>
        <taxon>Pseudomonadati</taxon>
        <taxon>Bacteroidota</taxon>
        <taxon>Chitinophagia</taxon>
        <taxon>Chitinophagales</taxon>
        <taxon>Chitinophagaceae</taxon>
        <taxon>Pseudobacter</taxon>
    </lineage>
</organism>
<proteinExistence type="inferred from homology"/>
<evidence type="ECO:0000313" key="12">
    <source>
        <dbReference type="EMBL" id="WEK37608.1"/>
    </source>
</evidence>
<evidence type="ECO:0000256" key="6">
    <source>
        <dbReference type="ARBA" id="ARBA00022842"/>
    </source>
</evidence>
<dbReference type="Gene3D" id="3.40.50.300">
    <property type="entry name" value="P-loop containing nucleotide triphosphate hydrolases"/>
    <property type="match status" value="1"/>
</dbReference>
<dbReference type="CDD" id="cd01876">
    <property type="entry name" value="YihA_EngB"/>
    <property type="match status" value="1"/>
</dbReference>
<protein>
    <recommendedName>
        <fullName evidence="10">Probable GTP-binding protein EngB</fullName>
    </recommendedName>
</protein>
<evidence type="ECO:0000256" key="4">
    <source>
        <dbReference type="ARBA" id="ARBA00022723"/>
    </source>
</evidence>
<evidence type="ECO:0000313" key="13">
    <source>
        <dbReference type="Proteomes" id="UP001220610"/>
    </source>
</evidence>
<feature type="domain" description="EngB-type G" evidence="11">
    <location>
        <begin position="22"/>
        <end position="212"/>
    </location>
</feature>
<dbReference type="Pfam" id="PF01926">
    <property type="entry name" value="MMR_HSR1"/>
    <property type="match status" value="1"/>
</dbReference>
<name>A0AAJ6BHU8_9BACT</name>
<evidence type="ECO:0000259" key="11">
    <source>
        <dbReference type="PROSITE" id="PS51706"/>
    </source>
</evidence>
<keyword evidence="8 10" id="KW-0717">Septation</keyword>